<reference evidence="2 3" key="1">
    <citation type="submission" date="2016-11" db="EMBL/GenBank/DDBJ databases">
        <authorList>
            <person name="Jaros S."/>
            <person name="Januszkiewicz K."/>
            <person name="Wedrychowicz H."/>
        </authorList>
    </citation>
    <scope>NUCLEOTIDE SEQUENCE [LARGE SCALE GENOMIC DNA]</scope>
    <source>
        <strain evidence="2 3">DSM 21425</strain>
    </source>
</reference>
<keyword evidence="3" id="KW-1185">Reference proteome</keyword>
<organism evidence="2 3">
    <name type="scientific">Mesonia phycicola</name>
    <dbReference type="NCBI Taxonomy" id="579105"/>
    <lineage>
        <taxon>Bacteria</taxon>
        <taxon>Pseudomonadati</taxon>
        <taxon>Bacteroidota</taxon>
        <taxon>Flavobacteriia</taxon>
        <taxon>Flavobacteriales</taxon>
        <taxon>Flavobacteriaceae</taxon>
        <taxon>Mesonia</taxon>
    </lineage>
</organism>
<dbReference type="RefSeq" id="WP_084112830.1">
    <property type="nucleotide sequence ID" value="NZ_FQYY01000003.1"/>
</dbReference>
<dbReference type="EMBL" id="FQYY01000003">
    <property type="protein sequence ID" value="SHI69386.1"/>
    <property type="molecule type" value="Genomic_DNA"/>
</dbReference>
<evidence type="ECO:0000313" key="2">
    <source>
        <dbReference type="EMBL" id="SHJ12881.1"/>
    </source>
</evidence>
<protein>
    <submittedName>
        <fullName evidence="2">Gliding motility-associated C-terminal domain-containing protein</fullName>
    </submittedName>
</protein>
<dbReference type="Pfam" id="PF13585">
    <property type="entry name" value="CHU_C"/>
    <property type="match status" value="1"/>
</dbReference>
<feature type="non-terminal residue" evidence="2">
    <location>
        <position position="1"/>
    </location>
</feature>
<accession>A0A1M6GSH3</accession>
<sequence length="1479" mass="158982">LNVIAAPTANTPTALELCDANNDGSESFDLSQLDAFITGSDPDLSVAYYGTQTGASNATASDLITSPYTSGTATVYARVDSATISCYNTVSVDLIVNPSPDLPSTITSIEECDENETGIMIFDLQDRETEVLANLANPAAYTVAYYDATGAAIAASDVNNYSSGSTTITVEVTDGNNCSSTTTFDLVVNPLPAYNTPTTLVVCDEGQANGLATFDLLTATSQITGNDPNLTVLYYENMADAQAAGTNDLGTSYMNTTAYAQTIYLNITNNTTGCFTVTSLDLQVDVSPAAYTPAVFEYCDDDNDGEGIFILTDLDAEITGGATGVTVTYHRTQADADNDVNPISSPFTNTVNYSQTIYARVESPGVACFNTVDVSLLVLDSPDLVAAANLVALEECDTTSSGNAVFDLTDMADDILANETNPSAFTLTYYASQADLTSGNEISVPTAYTANAPSETIYVLVEGSNGCQDETSFEVIVNSLPTIYPPVPLELCDDNNPGDEKEFFNLTDATLEINGGDTSIDVQYYLTQADADNNVNALSSPYENTINNQTIYIRAEDSNTGCYVSQGYTLTLTVNPLPSPEIPTLPIEVCDEDNDGIAEFDLALLAVDILGTEPDVTITFHTTISSANSGGNPIDTSSLYGVNSSGSQIIYVRATNDLTDCYVTGQVELISVPTPEIENLEDLYVCDDNNDGFAVFDLTVNTANIIGSQNPADVMVSYHISQADAEAGTNAIIVPSMYTNTFNGQVIYVRIESNITGCIDAFDATNNNTFTLNVEMLPTIAEPTPLQLCDDDYNNVPVAQTIFDLTSKEGEITGQALPPNTYSFTYYASEQDYLNGNEIADPTNYENVINNQEIYVEVVNTATQGLCSDVVVLTLEVLPLPSPSITDPDELRLEECDDNNDGITAYPFDLTEAGAMISGSENVILTYYKTERAAEDGDTSSAEYIVDPTAYVNEPSYNSINDNDLIVQEIFVRVDSGINGNFCYVIVPIEIAVIKAPVLALVNPDEFGYTLCEDGNSSQATLFLEDIAENVYDNTVANPVTSELISLLDESENTDLDLDNYIITYYDSESDAEAGTNPISSGELASDGDLLYIRIEYGDTGCYNTGAIGAVRITVEPRPDIEEVDLMEIVCSDEQGGSTATIDLTAYNDDINPGAPADTEIVYYASMDDYMSGVNIDASQLSSYTTVENPQTIIAEVIDTVTLCESALYATITIEVDDRPVVDISGYDGYICEDVDPSTPTEGGDYDPVVIDTGLDTTIYSFEWSLDGNILIETGGVLEATQSGTYTVTVTNIVTGCSSTSSTTLIQSTPPEFSVEPLTLAFEGEHALLITASGNGDYEFRVDDGLWFDIGEDGTVTIDGLSSGSHLVYGRDKNGCGVTVNVINFIDYPKFFTPNEDGYNDRWNIIGLGEENAGAQIYIFDRYGKLLKQLSPTSEGWDGTFNGKVMPSGDYWFRIEYLQLQTDGELVKAEFKANFTLKR</sequence>
<evidence type="ECO:0000313" key="1">
    <source>
        <dbReference type="EMBL" id="SHI69386.1"/>
    </source>
</evidence>
<dbReference type="Proteomes" id="UP000184225">
    <property type="component" value="Unassembled WGS sequence"/>
</dbReference>
<evidence type="ECO:0000313" key="3">
    <source>
        <dbReference type="Proteomes" id="UP000184225"/>
    </source>
</evidence>
<dbReference type="InterPro" id="IPR026341">
    <property type="entry name" value="T9SS_type_B"/>
</dbReference>
<dbReference type="NCBIfam" id="TIGR04131">
    <property type="entry name" value="Bac_Flav_CTERM"/>
    <property type="match status" value="1"/>
</dbReference>
<dbReference type="EMBL" id="FQYY01000008">
    <property type="protein sequence ID" value="SHJ12881.1"/>
    <property type="molecule type" value="Genomic_DNA"/>
</dbReference>
<proteinExistence type="predicted"/>
<dbReference type="OrthoDB" id="9765926at2"/>
<gene>
    <name evidence="1" type="ORF">SAMN04488096_103349</name>
    <name evidence="2" type="ORF">SAMN04488096_108201</name>
</gene>
<dbReference type="STRING" id="579105.SAMN04488096_103349"/>
<name>A0A1M6GSH3_9FLAO</name>